<keyword evidence="2" id="KW-1185">Reference proteome</keyword>
<name>A0ABT0RH73_9SPHN</name>
<evidence type="ECO:0000313" key="1">
    <source>
        <dbReference type="EMBL" id="MCL6679609.1"/>
    </source>
</evidence>
<dbReference type="EMBL" id="JAMGBC010000001">
    <property type="protein sequence ID" value="MCL6679609.1"/>
    <property type="molecule type" value="Genomic_DNA"/>
</dbReference>
<reference evidence="1" key="1">
    <citation type="submission" date="2022-05" db="EMBL/GenBank/DDBJ databases">
        <authorList>
            <person name="Jo J.-H."/>
            <person name="Im W.-T."/>
        </authorList>
    </citation>
    <scope>NUCLEOTIDE SEQUENCE</scope>
    <source>
        <strain evidence="1">RG327</strain>
    </source>
</reference>
<proteinExistence type="predicted"/>
<organism evidence="1 2">
    <name type="scientific">Sphingomonas anseongensis</name>
    <dbReference type="NCBI Taxonomy" id="2908207"/>
    <lineage>
        <taxon>Bacteria</taxon>
        <taxon>Pseudomonadati</taxon>
        <taxon>Pseudomonadota</taxon>
        <taxon>Alphaproteobacteria</taxon>
        <taxon>Sphingomonadales</taxon>
        <taxon>Sphingomonadaceae</taxon>
        <taxon>Sphingomonas</taxon>
    </lineage>
</organism>
<accession>A0ABT0RH73</accession>
<evidence type="ECO:0008006" key="3">
    <source>
        <dbReference type="Google" id="ProtNLM"/>
    </source>
</evidence>
<sequence>MARALSLNRNAKRAVAALVLVIVAMIALTAWTSVVALTPESTVAEPSAHSEDEIVDIGGHALLLEHGSAANRIVHWLHAGLGNSRAFELGTRTFAAHTATLSPEGLQRVSAIADMMTHVKALDARIFLESGVTEPELEQPRAMQIRGTLIADGVSPARIAVSEDPIRVEESSPRDAEIVVVLTA</sequence>
<evidence type="ECO:0000313" key="2">
    <source>
        <dbReference type="Proteomes" id="UP001165343"/>
    </source>
</evidence>
<dbReference type="Proteomes" id="UP001165343">
    <property type="component" value="Unassembled WGS sequence"/>
</dbReference>
<dbReference type="RefSeq" id="WP_249868495.1">
    <property type="nucleotide sequence ID" value="NZ_JAMGBC010000001.1"/>
</dbReference>
<comment type="caution">
    <text evidence="1">The sequence shown here is derived from an EMBL/GenBank/DDBJ whole genome shotgun (WGS) entry which is preliminary data.</text>
</comment>
<protein>
    <recommendedName>
        <fullName evidence="3">OmpA-like domain-containing protein</fullName>
    </recommendedName>
</protein>
<gene>
    <name evidence="1" type="ORF">LZ519_09830</name>
</gene>